<gene>
    <name evidence="5" type="ORF">IDH45_12005</name>
</gene>
<reference evidence="5" key="1">
    <citation type="submission" date="2020-09" db="EMBL/GenBank/DDBJ databases">
        <title>A novel bacterium of genus Paenibacillus, isolated from South China Sea.</title>
        <authorList>
            <person name="Huang H."/>
            <person name="Mo K."/>
            <person name="Hu Y."/>
        </authorList>
    </citation>
    <scope>NUCLEOTIDE SEQUENCE</scope>
    <source>
        <strain evidence="5">IB182363</strain>
    </source>
</reference>
<dbReference type="SUPFAM" id="SSF50156">
    <property type="entry name" value="PDZ domain-like"/>
    <property type="match status" value="1"/>
</dbReference>
<feature type="domain" description="PDZ" evidence="3">
    <location>
        <begin position="121"/>
        <end position="196"/>
    </location>
</feature>
<dbReference type="GO" id="GO:0005524">
    <property type="term" value="F:ATP binding"/>
    <property type="evidence" value="ECO:0007669"/>
    <property type="project" value="InterPro"/>
</dbReference>
<comment type="caution">
    <text evidence="5">The sequence shown here is derived from an EMBL/GenBank/DDBJ whole genome shotgun (WGS) entry which is preliminary data.</text>
</comment>
<dbReference type="GO" id="GO:0004252">
    <property type="term" value="F:serine-type endopeptidase activity"/>
    <property type="evidence" value="ECO:0007669"/>
    <property type="project" value="UniProtKB-UniRule"/>
</dbReference>
<keyword evidence="1" id="KW-0645">Protease</keyword>
<feature type="active site" evidence="1">
    <location>
        <position position="306"/>
    </location>
</feature>
<accession>A0A927CB10</accession>
<dbReference type="InterPro" id="IPR027065">
    <property type="entry name" value="Lon_Prtase"/>
</dbReference>
<dbReference type="NCBIfam" id="NF041438">
    <property type="entry name" value="SepM_fam_S16"/>
    <property type="match status" value="1"/>
</dbReference>
<keyword evidence="2" id="KW-0812">Transmembrane</keyword>
<evidence type="ECO:0000313" key="5">
    <source>
        <dbReference type="EMBL" id="MBD2862706.1"/>
    </source>
</evidence>
<dbReference type="InterPro" id="IPR008269">
    <property type="entry name" value="Lon_proteolytic"/>
</dbReference>
<dbReference type="Proteomes" id="UP000639396">
    <property type="component" value="Unassembled WGS sequence"/>
</dbReference>
<sequence length="374" mass="40703">MMYDHHRERAKLRWTRSFLSTFLITLAVIYAFYFIPVPYYIYKPGTAEELKPMVSVTNGDPEENGTFMLTTVTMGRSSILSLLTARLNPNVEIRKKQEVLRGSSEQEYSTRQEYVMLDSQGNAIQAAYKKANIPYQIESQGVLVMQAVEGYPAHGILQPGDRIIQVGTKPVIKHEDIVNEIKRHQADESVEVSIKRGKTEKKVAVTLKDLNAIDAANGKPGAAGGESRIGLGISTAELLEIVPAQGDKKVTINAGEIGGPSAGLLFSLEILNQLTPGDLTKGYRIAGTGTLDTLGNVCSIGGIRQKIVAADREKADIFFAPADRKKGECNLSADVPNASDAADQAQKIGTKMKVVPVATMEEAVHYLETLNPKS</sequence>
<proteinExistence type="inferred from homology"/>
<evidence type="ECO:0000256" key="1">
    <source>
        <dbReference type="PROSITE-ProRule" id="PRU01122"/>
    </source>
</evidence>
<keyword evidence="1" id="KW-0378">Hydrolase</keyword>
<dbReference type="EC" id="3.4.21.53" evidence="1"/>
<evidence type="ECO:0000256" key="2">
    <source>
        <dbReference type="SAM" id="Phobius"/>
    </source>
</evidence>
<name>A0A927CB10_9BACL</name>
<dbReference type="Gene3D" id="2.30.42.10">
    <property type="match status" value="1"/>
</dbReference>
<keyword evidence="1" id="KW-0720">Serine protease</keyword>
<dbReference type="GO" id="GO:0030163">
    <property type="term" value="P:protein catabolic process"/>
    <property type="evidence" value="ECO:0007669"/>
    <property type="project" value="InterPro"/>
</dbReference>
<dbReference type="PANTHER" id="PTHR10046">
    <property type="entry name" value="ATP DEPENDENT LON PROTEASE FAMILY MEMBER"/>
    <property type="match status" value="1"/>
</dbReference>
<comment type="similarity">
    <text evidence="1">Belongs to the peptidase S16 family.</text>
</comment>
<protein>
    <recommendedName>
        <fullName evidence="1">endopeptidase La</fullName>
        <ecNumber evidence="1">3.4.21.53</ecNumber>
    </recommendedName>
</protein>
<keyword evidence="2" id="KW-0472">Membrane</keyword>
<dbReference type="InterPro" id="IPR001478">
    <property type="entry name" value="PDZ"/>
</dbReference>
<dbReference type="PROSITE" id="PS50106">
    <property type="entry name" value="PDZ"/>
    <property type="match status" value="1"/>
</dbReference>
<dbReference type="InterPro" id="IPR020568">
    <property type="entry name" value="Ribosomal_Su5_D2-typ_SF"/>
</dbReference>
<dbReference type="EMBL" id="JACXJA010000014">
    <property type="protein sequence ID" value="MBD2862706.1"/>
    <property type="molecule type" value="Genomic_DNA"/>
</dbReference>
<feature type="domain" description="Lon proteolytic" evidence="4">
    <location>
        <begin position="217"/>
        <end position="370"/>
    </location>
</feature>
<dbReference type="GO" id="GO:0004176">
    <property type="term" value="F:ATP-dependent peptidase activity"/>
    <property type="evidence" value="ECO:0007669"/>
    <property type="project" value="UniProtKB-UniRule"/>
</dbReference>
<dbReference type="Gene3D" id="3.30.230.10">
    <property type="match status" value="1"/>
</dbReference>
<dbReference type="SMART" id="SM00228">
    <property type="entry name" value="PDZ"/>
    <property type="match status" value="1"/>
</dbReference>
<dbReference type="InterPro" id="IPR014721">
    <property type="entry name" value="Ribsml_uS5_D2-typ_fold_subgr"/>
</dbReference>
<dbReference type="GO" id="GO:0006508">
    <property type="term" value="P:proteolysis"/>
    <property type="evidence" value="ECO:0007669"/>
    <property type="project" value="UniProtKB-KW"/>
</dbReference>
<evidence type="ECO:0000259" key="4">
    <source>
        <dbReference type="PROSITE" id="PS51786"/>
    </source>
</evidence>
<keyword evidence="6" id="KW-1185">Reference proteome</keyword>
<feature type="active site" evidence="1">
    <location>
        <position position="261"/>
    </location>
</feature>
<dbReference type="Pfam" id="PF05362">
    <property type="entry name" value="Lon_C"/>
    <property type="match status" value="1"/>
</dbReference>
<dbReference type="Pfam" id="PF13180">
    <property type="entry name" value="PDZ_2"/>
    <property type="match status" value="1"/>
</dbReference>
<dbReference type="PROSITE" id="PS51786">
    <property type="entry name" value="LON_PROTEOLYTIC"/>
    <property type="match status" value="1"/>
</dbReference>
<dbReference type="AlphaFoldDB" id="A0A927CB10"/>
<dbReference type="SUPFAM" id="SSF54211">
    <property type="entry name" value="Ribosomal protein S5 domain 2-like"/>
    <property type="match status" value="1"/>
</dbReference>
<feature type="transmembrane region" description="Helical" evidence="2">
    <location>
        <begin position="21"/>
        <end position="42"/>
    </location>
</feature>
<organism evidence="5 6">
    <name type="scientific">Paenibacillus oceani</name>
    <dbReference type="NCBI Taxonomy" id="2772510"/>
    <lineage>
        <taxon>Bacteria</taxon>
        <taxon>Bacillati</taxon>
        <taxon>Bacillota</taxon>
        <taxon>Bacilli</taxon>
        <taxon>Bacillales</taxon>
        <taxon>Paenibacillaceae</taxon>
        <taxon>Paenibacillus</taxon>
    </lineage>
</organism>
<keyword evidence="2" id="KW-1133">Transmembrane helix</keyword>
<dbReference type="InterPro" id="IPR036034">
    <property type="entry name" value="PDZ_sf"/>
</dbReference>
<dbReference type="RefSeq" id="WP_190927834.1">
    <property type="nucleotide sequence ID" value="NZ_JACXJA010000014.1"/>
</dbReference>
<comment type="catalytic activity">
    <reaction evidence="1">
        <text>Hydrolysis of proteins in presence of ATP.</text>
        <dbReference type="EC" id="3.4.21.53"/>
    </reaction>
</comment>
<evidence type="ECO:0000313" key="6">
    <source>
        <dbReference type="Proteomes" id="UP000639396"/>
    </source>
</evidence>
<evidence type="ECO:0000259" key="3">
    <source>
        <dbReference type="PROSITE" id="PS50106"/>
    </source>
</evidence>